<evidence type="ECO:0000313" key="3">
    <source>
        <dbReference type="Proteomes" id="UP001459277"/>
    </source>
</evidence>
<dbReference type="GO" id="GO:0003676">
    <property type="term" value="F:nucleic acid binding"/>
    <property type="evidence" value="ECO:0007669"/>
    <property type="project" value="InterPro"/>
</dbReference>
<protein>
    <recommendedName>
        <fullName evidence="1">RNase H type-1 domain-containing protein</fullName>
    </recommendedName>
</protein>
<feature type="domain" description="RNase H type-1" evidence="1">
    <location>
        <begin position="105"/>
        <end position="169"/>
    </location>
</feature>
<dbReference type="PANTHER" id="PTHR47074:SF48">
    <property type="entry name" value="POLYNUCLEOTIDYL TRANSFERASE, RIBONUCLEASE H-LIKE SUPERFAMILY PROTEIN"/>
    <property type="match status" value="1"/>
</dbReference>
<reference evidence="2 3" key="1">
    <citation type="submission" date="2024-01" db="EMBL/GenBank/DDBJ databases">
        <title>A telomere-to-telomere, gap-free genome of sweet tea (Lithocarpus litseifolius).</title>
        <authorList>
            <person name="Zhou J."/>
        </authorList>
    </citation>
    <scope>NUCLEOTIDE SEQUENCE [LARGE SCALE GENOMIC DNA]</scope>
    <source>
        <strain evidence="2">Zhou-2022a</strain>
        <tissue evidence="2">Leaf</tissue>
    </source>
</reference>
<evidence type="ECO:0000259" key="1">
    <source>
        <dbReference type="Pfam" id="PF13456"/>
    </source>
</evidence>
<evidence type="ECO:0000313" key="2">
    <source>
        <dbReference type="EMBL" id="KAL0011222.1"/>
    </source>
</evidence>
<dbReference type="GO" id="GO:0004523">
    <property type="term" value="F:RNA-DNA hybrid ribonuclease activity"/>
    <property type="evidence" value="ECO:0007669"/>
    <property type="project" value="InterPro"/>
</dbReference>
<dbReference type="InterPro" id="IPR002156">
    <property type="entry name" value="RNaseH_domain"/>
</dbReference>
<proteinExistence type="predicted"/>
<gene>
    <name evidence="2" type="ORF">SO802_006330</name>
</gene>
<name>A0AAW2DN48_9ROSI</name>
<sequence>MDFLWFVLMKEKWMKEKSALAVTLVWALWTNRNDVWHGGSRKNGQQLFQWCSRYLNEFWAFSVVHPKSSQTCDSKWTPPIALAYKELLKLRLKHLNWVCCLQRKLVFLDFVLEGDSLIIVQSLCENAPAPSMASVLYGILVASLEFRNVHFSHVRWQGNRPAHLLAKFALGIYDYLAWIEENPCFLEHTLLHDVSCALI</sequence>
<comment type="caution">
    <text evidence="2">The sequence shown here is derived from an EMBL/GenBank/DDBJ whole genome shotgun (WGS) entry which is preliminary data.</text>
</comment>
<dbReference type="InterPro" id="IPR052929">
    <property type="entry name" value="RNase_H-like_EbsB-rel"/>
</dbReference>
<dbReference type="EMBL" id="JAZDWU010000002">
    <property type="protein sequence ID" value="KAL0011222.1"/>
    <property type="molecule type" value="Genomic_DNA"/>
</dbReference>
<dbReference type="Proteomes" id="UP001459277">
    <property type="component" value="Unassembled WGS sequence"/>
</dbReference>
<dbReference type="AlphaFoldDB" id="A0AAW2DN48"/>
<organism evidence="2 3">
    <name type="scientific">Lithocarpus litseifolius</name>
    <dbReference type="NCBI Taxonomy" id="425828"/>
    <lineage>
        <taxon>Eukaryota</taxon>
        <taxon>Viridiplantae</taxon>
        <taxon>Streptophyta</taxon>
        <taxon>Embryophyta</taxon>
        <taxon>Tracheophyta</taxon>
        <taxon>Spermatophyta</taxon>
        <taxon>Magnoliopsida</taxon>
        <taxon>eudicotyledons</taxon>
        <taxon>Gunneridae</taxon>
        <taxon>Pentapetalae</taxon>
        <taxon>rosids</taxon>
        <taxon>fabids</taxon>
        <taxon>Fagales</taxon>
        <taxon>Fagaceae</taxon>
        <taxon>Lithocarpus</taxon>
    </lineage>
</organism>
<dbReference type="Pfam" id="PF13456">
    <property type="entry name" value="RVT_3"/>
    <property type="match status" value="1"/>
</dbReference>
<dbReference type="PANTHER" id="PTHR47074">
    <property type="entry name" value="BNAC02G40300D PROTEIN"/>
    <property type="match status" value="1"/>
</dbReference>
<keyword evidence="3" id="KW-1185">Reference proteome</keyword>
<accession>A0AAW2DN48</accession>